<dbReference type="SUPFAM" id="SSF46626">
    <property type="entry name" value="Cytochrome c"/>
    <property type="match status" value="2"/>
</dbReference>
<dbReference type="NCBIfam" id="TIGR00782">
    <property type="entry name" value="ccoP"/>
    <property type="match status" value="1"/>
</dbReference>
<keyword evidence="12" id="KW-0375">Hydrogen ion transport</keyword>
<comment type="subcellular location">
    <subcellularLocation>
        <location evidence="1">Cell inner membrane</location>
    </subcellularLocation>
</comment>
<dbReference type="Proteomes" id="UP000257067">
    <property type="component" value="Unassembled WGS sequence"/>
</dbReference>
<evidence type="ECO:0000256" key="20">
    <source>
        <dbReference type="PIRSR" id="PIRSR000006-1"/>
    </source>
</evidence>
<dbReference type="InterPro" id="IPR038414">
    <property type="entry name" value="CcoP_N_sf"/>
</dbReference>
<dbReference type="AlphaFoldDB" id="A0A3D8IYD7"/>
<dbReference type="Pfam" id="PF14715">
    <property type="entry name" value="FixP_N"/>
    <property type="match status" value="1"/>
</dbReference>
<dbReference type="Pfam" id="PF00034">
    <property type="entry name" value="Cytochrom_C"/>
    <property type="match status" value="1"/>
</dbReference>
<evidence type="ECO:0000313" key="25">
    <source>
        <dbReference type="Proteomes" id="UP000257067"/>
    </source>
</evidence>
<dbReference type="PROSITE" id="PS51007">
    <property type="entry name" value="CYTC"/>
    <property type="match status" value="2"/>
</dbReference>
<evidence type="ECO:0000256" key="21">
    <source>
        <dbReference type="PIRSR" id="PIRSR000006-2"/>
    </source>
</evidence>
<dbReference type="InterPro" id="IPR004678">
    <property type="entry name" value="Cyt_c_oxidase_cbb3_su3"/>
</dbReference>
<evidence type="ECO:0000256" key="16">
    <source>
        <dbReference type="ARBA" id="ARBA00023004"/>
    </source>
</evidence>
<feature type="binding site" description="axial binding residue" evidence="20">
    <location>
        <position position="177"/>
    </location>
    <ligand>
        <name>heme c</name>
        <dbReference type="ChEBI" id="CHEBI:61717"/>
        <label>2</label>
    </ligand>
    <ligandPart>
        <name>Fe</name>
        <dbReference type="ChEBI" id="CHEBI:18248"/>
    </ligandPart>
</feature>
<keyword evidence="7 21" id="KW-0349">Heme</keyword>
<evidence type="ECO:0000256" key="9">
    <source>
        <dbReference type="ARBA" id="ARBA00022692"/>
    </source>
</evidence>
<comment type="similarity">
    <text evidence="3">Belongs to the CcoP / FixP family.</text>
</comment>
<keyword evidence="11" id="KW-0677">Repeat</keyword>
<keyword evidence="14 22" id="KW-1133">Transmembrane helix</keyword>
<feature type="binding site" description="axial binding residue" evidence="20">
    <location>
        <position position="228"/>
    </location>
    <ligand>
        <name>heme c</name>
        <dbReference type="ChEBI" id="CHEBI:61717"/>
        <label>2</label>
    </ligand>
    <ligandPart>
        <name>Fe</name>
        <dbReference type="ChEBI" id="CHEBI:18248"/>
    </ligandPart>
</feature>
<dbReference type="OrthoDB" id="9811281at2"/>
<evidence type="ECO:0000256" key="3">
    <source>
        <dbReference type="ARBA" id="ARBA00006113"/>
    </source>
</evidence>
<evidence type="ECO:0000256" key="6">
    <source>
        <dbReference type="ARBA" id="ARBA00022519"/>
    </source>
</evidence>
<dbReference type="GO" id="GO:0046872">
    <property type="term" value="F:metal ion binding"/>
    <property type="evidence" value="ECO:0007669"/>
    <property type="project" value="UniProtKB-KW"/>
</dbReference>
<evidence type="ECO:0000256" key="11">
    <source>
        <dbReference type="ARBA" id="ARBA00022737"/>
    </source>
</evidence>
<evidence type="ECO:0000256" key="17">
    <source>
        <dbReference type="ARBA" id="ARBA00023065"/>
    </source>
</evidence>
<dbReference type="UniPathway" id="UPA00705"/>
<feature type="binding site" description="covalent" evidence="21">
    <location>
        <position position="227"/>
    </location>
    <ligand>
        <name>heme c</name>
        <dbReference type="ChEBI" id="CHEBI:61717"/>
        <label>2</label>
    </ligand>
</feature>
<dbReference type="RefSeq" id="WP_104723744.1">
    <property type="nucleotide sequence ID" value="NZ_FZNE01000002.1"/>
</dbReference>
<dbReference type="GO" id="GO:0009055">
    <property type="term" value="F:electron transfer activity"/>
    <property type="evidence" value="ECO:0007669"/>
    <property type="project" value="InterPro"/>
</dbReference>
<dbReference type="PANTHER" id="PTHR33751">
    <property type="entry name" value="CBB3-TYPE CYTOCHROME C OXIDASE SUBUNIT FIXP"/>
    <property type="match status" value="1"/>
</dbReference>
<comment type="caution">
    <text evidence="24">The sequence shown here is derived from an EMBL/GenBank/DDBJ whole genome shotgun (WGS) entry which is preliminary data.</text>
</comment>
<keyword evidence="15" id="KW-0560">Oxidoreductase</keyword>
<evidence type="ECO:0000256" key="4">
    <source>
        <dbReference type="ARBA" id="ARBA00022448"/>
    </source>
</evidence>
<keyword evidence="6" id="KW-0997">Cell inner membrane</keyword>
<dbReference type="GO" id="GO:0020037">
    <property type="term" value="F:heme binding"/>
    <property type="evidence" value="ECO:0007669"/>
    <property type="project" value="InterPro"/>
</dbReference>
<keyword evidence="10 20" id="KW-0479">Metal-binding</keyword>
<dbReference type="GO" id="GO:0006119">
    <property type="term" value="P:oxidative phosphorylation"/>
    <property type="evidence" value="ECO:0007669"/>
    <property type="project" value="UniProtKB-UniPathway"/>
</dbReference>
<keyword evidence="4" id="KW-0813">Transport</keyword>
<evidence type="ECO:0000256" key="8">
    <source>
        <dbReference type="ARBA" id="ARBA00022660"/>
    </source>
</evidence>
<feature type="transmembrane region" description="Helical" evidence="22">
    <location>
        <begin position="62"/>
        <end position="80"/>
    </location>
</feature>
<accession>A0A3D8IYD7</accession>
<dbReference type="Gene3D" id="1.10.760.10">
    <property type="entry name" value="Cytochrome c-like domain"/>
    <property type="match status" value="2"/>
</dbReference>
<keyword evidence="9 22" id="KW-0812">Transmembrane</keyword>
<evidence type="ECO:0000256" key="19">
    <source>
        <dbReference type="ARBA" id="ARBA00029635"/>
    </source>
</evidence>
<dbReference type="InterPro" id="IPR036909">
    <property type="entry name" value="Cyt_c-like_dom_sf"/>
</dbReference>
<feature type="binding site" description="covalent" evidence="21">
    <location>
        <position position="224"/>
    </location>
    <ligand>
        <name>heme c</name>
        <dbReference type="ChEBI" id="CHEBI:61717"/>
        <label>2</label>
    </ligand>
</feature>
<dbReference type="GO" id="GO:0016491">
    <property type="term" value="F:oxidoreductase activity"/>
    <property type="evidence" value="ECO:0007669"/>
    <property type="project" value="UniProtKB-KW"/>
</dbReference>
<protein>
    <recommendedName>
        <fullName evidence="19">Cytochrome c oxidase subunit III</fullName>
    </recommendedName>
</protein>
<feature type="domain" description="Cytochrome c" evidence="23">
    <location>
        <begin position="116"/>
        <end position="200"/>
    </location>
</feature>
<evidence type="ECO:0000256" key="12">
    <source>
        <dbReference type="ARBA" id="ARBA00022781"/>
    </source>
</evidence>
<keyword evidence="5" id="KW-1003">Cell membrane</keyword>
<dbReference type="Pfam" id="PF13442">
    <property type="entry name" value="Cytochrome_CBB3"/>
    <property type="match status" value="1"/>
</dbReference>
<feature type="binding site" description="axial binding residue" evidence="20">
    <location>
        <position position="266"/>
    </location>
    <ligand>
        <name>heme c</name>
        <dbReference type="ChEBI" id="CHEBI:61717"/>
        <label>1</label>
    </ligand>
    <ligandPart>
        <name>Fe</name>
        <dbReference type="ChEBI" id="CHEBI:18248"/>
    </ligandPart>
</feature>
<evidence type="ECO:0000256" key="7">
    <source>
        <dbReference type="ARBA" id="ARBA00022617"/>
    </source>
</evidence>
<keyword evidence="25" id="KW-1185">Reference proteome</keyword>
<evidence type="ECO:0000256" key="2">
    <source>
        <dbReference type="ARBA" id="ARBA00004673"/>
    </source>
</evidence>
<evidence type="ECO:0000256" key="10">
    <source>
        <dbReference type="ARBA" id="ARBA00022723"/>
    </source>
</evidence>
<dbReference type="EMBL" id="NXLU01000001">
    <property type="protein sequence ID" value="RDU69980.1"/>
    <property type="molecule type" value="Genomic_DNA"/>
</dbReference>
<comment type="cofactor">
    <cofactor evidence="21">
        <name>heme c</name>
        <dbReference type="ChEBI" id="CHEBI:61717"/>
    </cofactor>
    <text evidence="21">Binds 2 heme C groups per subunit.</text>
</comment>
<keyword evidence="8" id="KW-0679">Respiratory chain</keyword>
<evidence type="ECO:0000256" key="5">
    <source>
        <dbReference type="ARBA" id="ARBA00022475"/>
    </source>
</evidence>
<dbReference type="InterPro" id="IPR032858">
    <property type="entry name" value="CcoP_N"/>
</dbReference>
<gene>
    <name evidence="24" type="primary">ccoP</name>
    <name evidence="24" type="ORF">CQA62_00785</name>
</gene>
<keyword evidence="18 22" id="KW-0472">Membrane</keyword>
<organism evidence="24 25">
    <name type="scientific">Helicobacter cholecystus</name>
    <dbReference type="NCBI Taxonomy" id="45498"/>
    <lineage>
        <taxon>Bacteria</taxon>
        <taxon>Pseudomonadati</taxon>
        <taxon>Campylobacterota</taxon>
        <taxon>Epsilonproteobacteria</taxon>
        <taxon>Campylobacterales</taxon>
        <taxon>Helicobacteraceae</taxon>
        <taxon>Helicobacter</taxon>
    </lineage>
</organism>
<feature type="binding site" description="axial binding residue" evidence="20">
    <location>
        <position position="133"/>
    </location>
    <ligand>
        <name>heme c</name>
        <dbReference type="ChEBI" id="CHEBI:61717"/>
        <label>1</label>
    </ligand>
    <ligandPart>
        <name>Fe</name>
        <dbReference type="ChEBI" id="CHEBI:18248"/>
    </ligandPart>
</feature>
<dbReference type="Gene3D" id="6.10.280.130">
    <property type="match status" value="1"/>
</dbReference>
<sequence>MKWLNLGDEINLMAFIAAIVILSLTAFVVNLYTKQMRNKTPKGKLLDENWDGIGEFANNIPFGWGICFCFVILWGFWYIFVGYPLKSFSQIGQYNQEVAKYNAKYEEKWKNLSQNQLVQMGESMFLVQCSQCHGITADGMSGKAQNLTAWGKEEGIIYTINHGSKGLLGPDSEMPSMPSMGVELSADDARAVSAYIMADISEVKHTKYPADVAKGKEVYNTAGCNSCHGDDGKGMDGVAADLSSYGTSKFLAVVLKNGKKGLIGRMPSFDHANFNEVQIKALSAYIESLEPQN</sequence>
<comment type="pathway">
    <text evidence="2">Energy metabolism; oxidative phosphorylation.</text>
</comment>
<keyword evidence="13" id="KW-0249">Electron transport</keyword>
<keyword evidence="16 20" id="KW-0408">Iron</keyword>
<feature type="transmembrane region" description="Helical" evidence="22">
    <location>
        <begin position="12"/>
        <end position="32"/>
    </location>
</feature>
<dbReference type="PIRSF" id="PIRSF000006">
    <property type="entry name" value="Cbb3-Cox_fixP"/>
    <property type="match status" value="1"/>
</dbReference>
<proteinExistence type="inferred from homology"/>
<dbReference type="InterPro" id="IPR009056">
    <property type="entry name" value="Cyt_c-like_dom"/>
</dbReference>
<evidence type="ECO:0000256" key="15">
    <source>
        <dbReference type="ARBA" id="ARBA00023002"/>
    </source>
</evidence>
<evidence type="ECO:0000256" key="18">
    <source>
        <dbReference type="ARBA" id="ARBA00023136"/>
    </source>
</evidence>
<evidence type="ECO:0000259" key="23">
    <source>
        <dbReference type="PROSITE" id="PS51007"/>
    </source>
</evidence>
<dbReference type="GO" id="GO:1902600">
    <property type="term" value="P:proton transmembrane transport"/>
    <property type="evidence" value="ECO:0007669"/>
    <property type="project" value="UniProtKB-KW"/>
</dbReference>
<evidence type="ECO:0000313" key="24">
    <source>
        <dbReference type="EMBL" id="RDU69980.1"/>
    </source>
</evidence>
<feature type="binding site" description="covalent" evidence="21">
    <location>
        <position position="132"/>
    </location>
    <ligand>
        <name>heme c</name>
        <dbReference type="ChEBI" id="CHEBI:61717"/>
        <label>1</label>
    </ligand>
</feature>
<evidence type="ECO:0000256" key="14">
    <source>
        <dbReference type="ARBA" id="ARBA00022989"/>
    </source>
</evidence>
<evidence type="ECO:0000256" key="13">
    <source>
        <dbReference type="ARBA" id="ARBA00022982"/>
    </source>
</evidence>
<dbReference type="GO" id="GO:0005886">
    <property type="term" value="C:plasma membrane"/>
    <property type="evidence" value="ECO:0007669"/>
    <property type="project" value="UniProtKB-SubCell"/>
</dbReference>
<keyword evidence="17" id="KW-0406">Ion transport</keyword>
<reference evidence="24 25" key="1">
    <citation type="submission" date="2018-04" db="EMBL/GenBank/DDBJ databases">
        <title>Novel Campyloabacter and Helicobacter Species and Strains.</title>
        <authorList>
            <person name="Mannion A.J."/>
            <person name="Shen Z."/>
            <person name="Fox J.G."/>
        </authorList>
    </citation>
    <scope>NUCLEOTIDE SEQUENCE [LARGE SCALE GENOMIC DNA]</scope>
    <source>
        <strain evidence="24 25">ATCC 700242</strain>
    </source>
</reference>
<evidence type="ECO:0000256" key="1">
    <source>
        <dbReference type="ARBA" id="ARBA00004533"/>
    </source>
</evidence>
<dbReference type="InterPro" id="IPR050597">
    <property type="entry name" value="Cytochrome_c_Oxidase_Subunit"/>
</dbReference>
<feature type="domain" description="Cytochrome c" evidence="23">
    <location>
        <begin position="210"/>
        <end position="290"/>
    </location>
</feature>
<dbReference type="PANTHER" id="PTHR33751:SF1">
    <property type="entry name" value="CBB3-TYPE CYTOCHROME C OXIDASE SUBUNIT FIXP"/>
    <property type="match status" value="1"/>
</dbReference>
<evidence type="ECO:0000256" key="22">
    <source>
        <dbReference type="SAM" id="Phobius"/>
    </source>
</evidence>
<feature type="binding site" description="covalent" evidence="21">
    <location>
        <position position="129"/>
    </location>
    <ligand>
        <name>heme c</name>
        <dbReference type="ChEBI" id="CHEBI:61717"/>
        <label>1</label>
    </ligand>
</feature>
<name>A0A3D8IYD7_9HELI</name>